<name>A0ACB9AEW8_CICIN</name>
<reference evidence="1 2" key="2">
    <citation type="journal article" date="2022" name="Mol. Ecol. Resour.">
        <title>The genomes of chicory, endive, great burdock and yacon provide insights into Asteraceae paleo-polyploidization history and plant inulin production.</title>
        <authorList>
            <person name="Fan W."/>
            <person name="Wang S."/>
            <person name="Wang H."/>
            <person name="Wang A."/>
            <person name="Jiang F."/>
            <person name="Liu H."/>
            <person name="Zhao H."/>
            <person name="Xu D."/>
            <person name="Zhang Y."/>
        </authorList>
    </citation>
    <scope>NUCLEOTIDE SEQUENCE [LARGE SCALE GENOMIC DNA]</scope>
    <source>
        <strain evidence="2">cv. Punajuju</strain>
        <tissue evidence="1">Leaves</tissue>
    </source>
</reference>
<gene>
    <name evidence="1" type="ORF">L2E82_37452</name>
</gene>
<accession>A0ACB9AEW8</accession>
<keyword evidence="2" id="KW-1185">Reference proteome</keyword>
<organism evidence="1 2">
    <name type="scientific">Cichorium intybus</name>
    <name type="common">Chicory</name>
    <dbReference type="NCBI Taxonomy" id="13427"/>
    <lineage>
        <taxon>Eukaryota</taxon>
        <taxon>Viridiplantae</taxon>
        <taxon>Streptophyta</taxon>
        <taxon>Embryophyta</taxon>
        <taxon>Tracheophyta</taxon>
        <taxon>Spermatophyta</taxon>
        <taxon>Magnoliopsida</taxon>
        <taxon>eudicotyledons</taxon>
        <taxon>Gunneridae</taxon>
        <taxon>Pentapetalae</taxon>
        <taxon>asterids</taxon>
        <taxon>campanulids</taxon>
        <taxon>Asterales</taxon>
        <taxon>Asteraceae</taxon>
        <taxon>Cichorioideae</taxon>
        <taxon>Cichorieae</taxon>
        <taxon>Cichoriinae</taxon>
        <taxon>Cichorium</taxon>
    </lineage>
</organism>
<comment type="caution">
    <text evidence="1">The sequence shown here is derived from an EMBL/GenBank/DDBJ whole genome shotgun (WGS) entry which is preliminary data.</text>
</comment>
<evidence type="ECO:0000313" key="1">
    <source>
        <dbReference type="EMBL" id="KAI3708286.1"/>
    </source>
</evidence>
<protein>
    <submittedName>
        <fullName evidence="1">Uncharacterized protein</fullName>
    </submittedName>
</protein>
<proteinExistence type="predicted"/>
<dbReference type="Proteomes" id="UP001055811">
    <property type="component" value="Linkage Group LG07"/>
</dbReference>
<sequence length="168" mass="19335">MQHRPPNRFEITRRFRVKQTTDVDQTQRNFSIFTTTQINNRRNSKVINDFKLAARNAIEAGFDDVEIHGANGYLIDQFLKDQVNDRTDQYDGSLENRCRFPLQVVEAISNENGSDRVGKRLSPFADYNDCGDSDPHSLSVYMAESLSKHSRDEANRDSLAAMRKAFKE</sequence>
<evidence type="ECO:0000313" key="2">
    <source>
        <dbReference type="Proteomes" id="UP001055811"/>
    </source>
</evidence>
<reference evidence="2" key="1">
    <citation type="journal article" date="2022" name="Mol. Ecol. Resour.">
        <title>The genomes of chicory, endive, great burdock and yacon provide insights into Asteraceae palaeo-polyploidization history and plant inulin production.</title>
        <authorList>
            <person name="Fan W."/>
            <person name="Wang S."/>
            <person name="Wang H."/>
            <person name="Wang A."/>
            <person name="Jiang F."/>
            <person name="Liu H."/>
            <person name="Zhao H."/>
            <person name="Xu D."/>
            <person name="Zhang Y."/>
        </authorList>
    </citation>
    <scope>NUCLEOTIDE SEQUENCE [LARGE SCALE GENOMIC DNA]</scope>
    <source>
        <strain evidence="2">cv. Punajuju</strain>
    </source>
</reference>
<dbReference type="EMBL" id="CM042015">
    <property type="protein sequence ID" value="KAI3708286.1"/>
    <property type="molecule type" value="Genomic_DNA"/>
</dbReference>